<name>A0ABU0E3N8_9FIRM</name>
<dbReference type="RefSeq" id="WP_307408315.1">
    <property type="nucleotide sequence ID" value="NZ_JAUSUR010000004.1"/>
</dbReference>
<comment type="caution">
    <text evidence="2">The sequence shown here is derived from an EMBL/GenBank/DDBJ whole genome shotgun (WGS) entry which is preliminary data.</text>
</comment>
<dbReference type="EMBL" id="JAUSUR010000004">
    <property type="protein sequence ID" value="MDQ0361516.1"/>
    <property type="molecule type" value="Genomic_DNA"/>
</dbReference>
<gene>
    <name evidence="2" type="ORF">J2S15_002266</name>
</gene>
<evidence type="ECO:0000256" key="1">
    <source>
        <dbReference type="SAM" id="Phobius"/>
    </source>
</evidence>
<keyword evidence="3" id="KW-1185">Reference proteome</keyword>
<keyword evidence="1" id="KW-1133">Transmembrane helix</keyword>
<protein>
    <recommendedName>
        <fullName evidence="4">NADH dehydrogenase subunit 5</fullName>
    </recommendedName>
</protein>
<proteinExistence type="predicted"/>
<evidence type="ECO:0000313" key="2">
    <source>
        <dbReference type="EMBL" id="MDQ0361516.1"/>
    </source>
</evidence>
<dbReference type="Proteomes" id="UP001230220">
    <property type="component" value="Unassembled WGS sequence"/>
</dbReference>
<evidence type="ECO:0000313" key="3">
    <source>
        <dbReference type="Proteomes" id="UP001230220"/>
    </source>
</evidence>
<evidence type="ECO:0008006" key="4">
    <source>
        <dbReference type="Google" id="ProtNLM"/>
    </source>
</evidence>
<keyword evidence="1" id="KW-0472">Membrane</keyword>
<feature type="transmembrane region" description="Helical" evidence="1">
    <location>
        <begin position="7"/>
        <end position="25"/>
    </location>
</feature>
<feature type="transmembrane region" description="Helical" evidence="1">
    <location>
        <begin position="58"/>
        <end position="77"/>
    </location>
</feature>
<keyword evidence="1" id="KW-0812">Transmembrane</keyword>
<accession>A0ABU0E3N8</accession>
<organism evidence="2 3">
    <name type="scientific">Breznakia pachnodae</name>
    <dbReference type="NCBI Taxonomy" id="265178"/>
    <lineage>
        <taxon>Bacteria</taxon>
        <taxon>Bacillati</taxon>
        <taxon>Bacillota</taxon>
        <taxon>Erysipelotrichia</taxon>
        <taxon>Erysipelotrichales</taxon>
        <taxon>Erysipelotrichaceae</taxon>
        <taxon>Breznakia</taxon>
    </lineage>
</organism>
<sequence length="78" mass="9179">MIKFSKSPVFIILAIAVIGLFALGYDEYINYWWILFSAYNAYEYFVNSKDSETGVSKYVYFWIGMTILWIFLSINAFT</sequence>
<reference evidence="2 3" key="1">
    <citation type="submission" date="2023-07" db="EMBL/GenBank/DDBJ databases">
        <title>Genomic Encyclopedia of Type Strains, Phase IV (KMG-IV): sequencing the most valuable type-strain genomes for metagenomic binning, comparative biology and taxonomic classification.</title>
        <authorList>
            <person name="Goeker M."/>
        </authorList>
    </citation>
    <scope>NUCLEOTIDE SEQUENCE [LARGE SCALE GENOMIC DNA]</scope>
    <source>
        <strain evidence="2 3">DSM 16784</strain>
    </source>
</reference>